<keyword evidence="2" id="KW-0808">Transferase</keyword>
<dbReference type="GO" id="GO:1904047">
    <property type="term" value="F:S-adenosyl-L-methionine binding"/>
    <property type="evidence" value="ECO:0007669"/>
    <property type="project" value="TreeGrafter"/>
</dbReference>
<evidence type="ECO:0000256" key="2">
    <source>
        <dbReference type="ARBA" id="ARBA00022679"/>
    </source>
</evidence>
<dbReference type="PANTHER" id="PTHR30481:SF4">
    <property type="entry name" value="SITE-SPECIFIC DNA-METHYLTRANSFERASE (ADENINE-SPECIFIC)"/>
    <property type="match status" value="1"/>
</dbReference>
<protein>
    <submittedName>
        <fullName evidence="4">DNA adenine methylase</fullName>
    </submittedName>
</protein>
<dbReference type="InterPro" id="IPR012327">
    <property type="entry name" value="MeTrfase_D12"/>
</dbReference>
<organism evidence="4 5">
    <name type="scientific">Larkinella knui</name>
    <dbReference type="NCBI Taxonomy" id="2025310"/>
    <lineage>
        <taxon>Bacteria</taxon>
        <taxon>Pseudomonadati</taxon>
        <taxon>Bacteroidota</taxon>
        <taxon>Cytophagia</taxon>
        <taxon>Cytophagales</taxon>
        <taxon>Spirosomataceae</taxon>
        <taxon>Larkinella</taxon>
    </lineage>
</organism>
<proteinExistence type="predicted"/>
<dbReference type="Gene3D" id="3.40.50.150">
    <property type="entry name" value="Vaccinia Virus protein VP39"/>
    <property type="match status" value="2"/>
</dbReference>
<keyword evidence="1 4" id="KW-0489">Methyltransferase</keyword>
<dbReference type="RefSeq" id="WP_124908416.1">
    <property type="nucleotide sequence ID" value="NZ_RQJP01000004.1"/>
</dbReference>
<dbReference type="EMBL" id="RQJP01000004">
    <property type="protein sequence ID" value="RRB12463.1"/>
    <property type="molecule type" value="Genomic_DNA"/>
</dbReference>
<dbReference type="Proteomes" id="UP000274271">
    <property type="component" value="Unassembled WGS sequence"/>
</dbReference>
<dbReference type="PRINTS" id="PR00505">
    <property type="entry name" value="D12N6MTFRASE"/>
</dbReference>
<dbReference type="GO" id="GO:0043565">
    <property type="term" value="F:sequence-specific DNA binding"/>
    <property type="evidence" value="ECO:0007669"/>
    <property type="project" value="TreeGrafter"/>
</dbReference>
<dbReference type="GO" id="GO:0009007">
    <property type="term" value="F:site-specific DNA-methyltransferase (adenine-specific) activity"/>
    <property type="evidence" value="ECO:0007669"/>
    <property type="project" value="UniProtKB-EC"/>
</dbReference>
<reference evidence="4 5" key="1">
    <citation type="submission" date="2018-11" db="EMBL/GenBank/DDBJ databases">
        <authorList>
            <person name="Zhou Z."/>
            <person name="Wang G."/>
        </authorList>
    </citation>
    <scope>NUCLEOTIDE SEQUENCE [LARGE SCALE GENOMIC DNA]</scope>
    <source>
        <strain evidence="4 5">KCTC42998</strain>
    </source>
</reference>
<evidence type="ECO:0000313" key="4">
    <source>
        <dbReference type="EMBL" id="RRB12463.1"/>
    </source>
</evidence>
<evidence type="ECO:0000313" key="5">
    <source>
        <dbReference type="Proteomes" id="UP000274271"/>
    </source>
</evidence>
<keyword evidence="3" id="KW-0949">S-adenosyl-L-methionine</keyword>
<dbReference type="GO" id="GO:0006298">
    <property type="term" value="P:mismatch repair"/>
    <property type="evidence" value="ECO:0007669"/>
    <property type="project" value="TreeGrafter"/>
</dbReference>
<dbReference type="InterPro" id="IPR029063">
    <property type="entry name" value="SAM-dependent_MTases_sf"/>
</dbReference>
<keyword evidence="5" id="KW-1185">Reference proteome</keyword>
<dbReference type="GO" id="GO:0009307">
    <property type="term" value="P:DNA restriction-modification system"/>
    <property type="evidence" value="ECO:0007669"/>
    <property type="project" value="InterPro"/>
</dbReference>
<accession>A0A3P1CGH8</accession>
<comment type="caution">
    <text evidence="4">The sequence shown here is derived from an EMBL/GenBank/DDBJ whole genome shotgun (WGS) entry which is preliminary data.</text>
</comment>
<name>A0A3P1CGH8_9BACT</name>
<dbReference type="Pfam" id="PF02086">
    <property type="entry name" value="MethyltransfD12"/>
    <property type="match status" value="1"/>
</dbReference>
<dbReference type="InterPro" id="IPR012263">
    <property type="entry name" value="M_m6A_EcoRV"/>
</dbReference>
<dbReference type="PANTHER" id="PTHR30481">
    <property type="entry name" value="DNA ADENINE METHYLASE"/>
    <property type="match status" value="1"/>
</dbReference>
<dbReference type="PIRSF" id="PIRSF000398">
    <property type="entry name" value="M_m6A_EcoRV"/>
    <property type="match status" value="1"/>
</dbReference>
<gene>
    <name evidence="4" type="ORF">EHT87_19890</name>
</gene>
<dbReference type="OrthoDB" id="32195at2"/>
<dbReference type="SUPFAM" id="SSF53335">
    <property type="entry name" value="S-adenosyl-L-methionine-dependent methyltransferases"/>
    <property type="match status" value="1"/>
</dbReference>
<sequence>MTTVKPLLKTPISYYGGKQMMLRHILPKIPEHHTYCEPFFGGGALFWGKAPSSFEVVNDINNRLISFYKVLKYDIDELQRLINETFHSRQQHRETAQEYQSGEAEIRDALRMAWSIWVQTNMSFSCVIDGGFGYDRKGSTALKIYNKKKMLTDAYQERLKRVTIESYDVLKVMKAYDSPETFFYLDPPYVTSDQGAYKGYTLDDFRNLLEACLKMQGKFLLSSYPEPILMDYRDRFGWKSEDIKKTLAVDGRRAQKKEKTECLTWNY</sequence>
<evidence type="ECO:0000256" key="1">
    <source>
        <dbReference type="ARBA" id="ARBA00022603"/>
    </source>
</evidence>
<dbReference type="AlphaFoldDB" id="A0A3P1CGH8"/>
<evidence type="ECO:0000256" key="3">
    <source>
        <dbReference type="ARBA" id="ARBA00022691"/>
    </source>
</evidence>
<dbReference type="GO" id="GO:0032259">
    <property type="term" value="P:methylation"/>
    <property type="evidence" value="ECO:0007669"/>
    <property type="project" value="UniProtKB-KW"/>
</dbReference>